<accession>A0ABP1Q6S9</accession>
<proteinExistence type="predicted"/>
<gene>
    <name evidence="3" type="ORF">ODALV1_LOCUS7924</name>
</gene>
<organism evidence="3 4">
    <name type="scientific">Orchesella dallaii</name>
    <dbReference type="NCBI Taxonomy" id="48710"/>
    <lineage>
        <taxon>Eukaryota</taxon>
        <taxon>Metazoa</taxon>
        <taxon>Ecdysozoa</taxon>
        <taxon>Arthropoda</taxon>
        <taxon>Hexapoda</taxon>
        <taxon>Collembola</taxon>
        <taxon>Entomobryomorpha</taxon>
        <taxon>Entomobryoidea</taxon>
        <taxon>Orchesellidae</taxon>
        <taxon>Orchesellinae</taxon>
        <taxon>Orchesella</taxon>
    </lineage>
</organism>
<keyword evidence="4" id="KW-1185">Reference proteome</keyword>
<reference evidence="3 4" key="1">
    <citation type="submission" date="2024-08" db="EMBL/GenBank/DDBJ databases">
        <authorList>
            <person name="Cucini C."/>
            <person name="Frati F."/>
        </authorList>
    </citation>
    <scope>NUCLEOTIDE SEQUENCE [LARGE SCALE GENOMIC DNA]</scope>
</reference>
<dbReference type="Proteomes" id="UP001642540">
    <property type="component" value="Unassembled WGS sequence"/>
</dbReference>
<dbReference type="Pfam" id="PF16033">
    <property type="entry name" value="DUF4789"/>
    <property type="match status" value="1"/>
</dbReference>
<comment type="caution">
    <text evidence="3">The sequence shown here is derived from an EMBL/GenBank/DDBJ whole genome shotgun (WGS) entry which is preliminary data.</text>
</comment>
<dbReference type="EMBL" id="CAXLJM020000024">
    <property type="protein sequence ID" value="CAL8091397.1"/>
    <property type="molecule type" value="Genomic_DNA"/>
</dbReference>
<name>A0ABP1Q6S9_9HEXA</name>
<evidence type="ECO:0000313" key="4">
    <source>
        <dbReference type="Proteomes" id="UP001642540"/>
    </source>
</evidence>
<dbReference type="PANTHER" id="PTHR21177">
    <property type="entry name" value="IP06524P-RELATED"/>
    <property type="match status" value="1"/>
</dbReference>
<keyword evidence="1" id="KW-0732">Signal</keyword>
<dbReference type="PANTHER" id="PTHR21177:SF4">
    <property type="entry name" value="IP06524P"/>
    <property type="match status" value="1"/>
</dbReference>
<protein>
    <recommendedName>
        <fullName evidence="2">DUF4789 domain-containing protein</fullName>
    </recommendedName>
</protein>
<evidence type="ECO:0000256" key="1">
    <source>
        <dbReference type="SAM" id="SignalP"/>
    </source>
</evidence>
<feature type="chain" id="PRO_5045588431" description="DUF4789 domain-containing protein" evidence="1">
    <location>
        <begin position="25"/>
        <end position="425"/>
    </location>
</feature>
<sequence length="425" mass="47166">MHVYSKTVITTFILAAIVFKVCLADSNNTDSSNSSLVEERIITDIDDVLNGVPIDLRYNQSSHKHSIPPGNLPSVPGCPKSDEGYPWVYYGSPPKCYLAGQRGPCDIDERIFIQYQSPCGICNCNCFEGVTRSNEIEDQFCDIPDGTEFVLMAALGKCYRLYDQGPCDKDKWIVKLVKNTRRGVITRAVCETRTCPPTEIPSLKDGKRFCVGRKLAFSGAVGIISNSGKELIMLKFDFAKANKTASLNSSLVEERIITDIEDVENGVLVDFNYNETSFSLSPGALSSVPGCPKSDEGVHRSNKIEDQFCEIETEILVKFAFMAALGKCFRIYDQGPCDEEEWLVKTVENTSGRIIAKVMCERRTCPPRLIPLVRGGPSFCVPPVPLFENSGGFEILSHAEEECKASAQNYSKLLKKCVDKFDIKF</sequence>
<feature type="domain" description="DUF4789" evidence="2">
    <location>
        <begin position="134"/>
        <end position="196"/>
    </location>
</feature>
<dbReference type="InterPro" id="IPR031993">
    <property type="entry name" value="DUF4789"/>
</dbReference>
<evidence type="ECO:0000313" key="3">
    <source>
        <dbReference type="EMBL" id="CAL8091397.1"/>
    </source>
</evidence>
<feature type="signal peptide" evidence="1">
    <location>
        <begin position="1"/>
        <end position="24"/>
    </location>
</feature>
<evidence type="ECO:0000259" key="2">
    <source>
        <dbReference type="Pfam" id="PF16033"/>
    </source>
</evidence>